<feature type="non-terminal residue" evidence="1">
    <location>
        <position position="1"/>
    </location>
</feature>
<comment type="caution">
    <text evidence="1">The sequence shown here is derived from an EMBL/GenBank/DDBJ whole genome shotgun (WGS) entry which is preliminary data.</text>
</comment>
<proteinExistence type="predicted"/>
<protein>
    <submittedName>
        <fullName evidence="1">Uncharacterized protein</fullName>
    </submittedName>
</protein>
<dbReference type="EMBL" id="JASAOG010000075">
    <property type="protein sequence ID" value="KAK0054722.1"/>
    <property type="molecule type" value="Genomic_DNA"/>
</dbReference>
<reference evidence="1" key="1">
    <citation type="journal article" date="2023" name="PLoS Negl. Trop. Dis.">
        <title>A genome sequence for Biomphalaria pfeifferi, the major vector snail for the human-infecting parasite Schistosoma mansoni.</title>
        <authorList>
            <person name="Bu L."/>
            <person name="Lu L."/>
            <person name="Laidemitt M.R."/>
            <person name="Zhang S.M."/>
            <person name="Mutuku M."/>
            <person name="Mkoji G."/>
            <person name="Steinauer M."/>
            <person name="Loker E.S."/>
        </authorList>
    </citation>
    <scope>NUCLEOTIDE SEQUENCE</scope>
    <source>
        <strain evidence="1">KasaAsao</strain>
    </source>
</reference>
<dbReference type="Proteomes" id="UP001233172">
    <property type="component" value="Unassembled WGS sequence"/>
</dbReference>
<evidence type="ECO:0000313" key="2">
    <source>
        <dbReference type="Proteomes" id="UP001233172"/>
    </source>
</evidence>
<feature type="non-terminal residue" evidence="1">
    <location>
        <position position="146"/>
    </location>
</feature>
<sequence>WTLYLLRHPGQQSSTYYPQLDALSVFATLVNSPLPTTLSWTLYLSSPPWSTVLYLLPSVGRFICLRNPGQQSSTYYPQLDALSVFATLVNSPLPTNYSQLDALSVFATLVNSPLPTNYPQLDALSVLVTTRVHHYQLLIYSWLELN</sequence>
<keyword evidence="2" id="KW-1185">Reference proteome</keyword>
<name>A0AAD8F7P4_BIOPF</name>
<gene>
    <name evidence="1" type="ORF">Bpfe_015819</name>
</gene>
<evidence type="ECO:0000313" key="1">
    <source>
        <dbReference type="EMBL" id="KAK0054722.1"/>
    </source>
</evidence>
<reference evidence="1" key="2">
    <citation type="submission" date="2023-04" db="EMBL/GenBank/DDBJ databases">
        <authorList>
            <person name="Bu L."/>
            <person name="Lu L."/>
            <person name="Laidemitt M.R."/>
            <person name="Zhang S.M."/>
            <person name="Mutuku M."/>
            <person name="Mkoji G."/>
            <person name="Steinauer M."/>
            <person name="Loker E.S."/>
        </authorList>
    </citation>
    <scope>NUCLEOTIDE SEQUENCE</scope>
    <source>
        <strain evidence="1">KasaAsao</strain>
        <tissue evidence="1">Whole Snail</tissue>
    </source>
</reference>
<organism evidence="1 2">
    <name type="scientific">Biomphalaria pfeifferi</name>
    <name type="common">Bloodfluke planorb</name>
    <name type="synonym">Freshwater snail</name>
    <dbReference type="NCBI Taxonomy" id="112525"/>
    <lineage>
        <taxon>Eukaryota</taxon>
        <taxon>Metazoa</taxon>
        <taxon>Spiralia</taxon>
        <taxon>Lophotrochozoa</taxon>
        <taxon>Mollusca</taxon>
        <taxon>Gastropoda</taxon>
        <taxon>Heterobranchia</taxon>
        <taxon>Euthyneura</taxon>
        <taxon>Panpulmonata</taxon>
        <taxon>Hygrophila</taxon>
        <taxon>Lymnaeoidea</taxon>
        <taxon>Planorbidae</taxon>
        <taxon>Biomphalaria</taxon>
    </lineage>
</organism>
<accession>A0AAD8F7P4</accession>
<dbReference type="AlphaFoldDB" id="A0AAD8F7P4"/>